<dbReference type="InterPro" id="IPR029058">
    <property type="entry name" value="AB_hydrolase_fold"/>
</dbReference>
<proteinExistence type="predicted"/>
<gene>
    <name evidence="3" type="ORF">LENED_012056</name>
</gene>
<evidence type="ECO:0000256" key="1">
    <source>
        <dbReference type="ARBA" id="ARBA00022801"/>
    </source>
</evidence>
<feature type="domain" description="Alpha/beta hydrolase fold-3" evidence="2">
    <location>
        <begin position="77"/>
        <end position="197"/>
    </location>
</feature>
<dbReference type="SUPFAM" id="SSF53474">
    <property type="entry name" value="alpha/beta-Hydrolases"/>
    <property type="match status" value="1"/>
</dbReference>
<keyword evidence="1 3" id="KW-0378">Hydrolase</keyword>
<protein>
    <submittedName>
        <fullName evidence="3">Alpha beta-hydrolase</fullName>
    </submittedName>
</protein>
<accession>A0A1Q3ERN5</accession>
<evidence type="ECO:0000259" key="2">
    <source>
        <dbReference type="Pfam" id="PF07859"/>
    </source>
</evidence>
<dbReference type="InterPro" id="IPR050300">
    <property type="entry name" value="GDXG_lipolytic_enzyme"/>
</dbReference>
<evidence type="ECO:0000313" key="4">
    <source>
        <dbReference type="Proteomes" id="UP000188533"/>
    </source>
</evidence>
<dbReference type="STRING" id="5353.A0A1Q3ERN5"/>
<evidence type="ECO:0000313" key="3">
    <source>
        <dbReference type="EMBL" id="GAW09856.1"/>
    </source>
</evidence>
<dbReference type="Gene3D" id="3.40.50.1820">
    <property type="entry name" value="alpha/beta hydrolase"/>
    <property type="match status" value="2"/>
</dbReference>
<keyword evidence="4" id="KW-1185">Reference proteome</keyword>
<dbReference type="AlphaFoldDB" id="A0A1Q3ERN5"/>
<dbReference type="PANTHER" id="PTHR48081">
    <property type="entry name" value="AB HYDROLASE SUPERFAMILY PROTEIN C4A8.06C"/>
    <property type="match status" value="1"/>
</dbReference>
<reference evidence="3 4" key="1">
    <citation type="submission" date="2016-08" db="EMBL/GenBank/DDBJ databases">
        <authorList>
            <consortium name="Lentinula edodes genome sequencing consortium"/>
            <person name="Sakamoto Y."/>
            <person name="Nakade K."/>
            <person name="Sato S."/>
            <person name="Yoshida Y."/>
            <person name="Miyazaki K."/>
            <person name="Natsume S."/>
            <person name="Konno N."/>
        </authorList>
    </citation>
    <scope>NUCLEOTIDE SEQUENCE [LARGE SCALE GENOMIC DNA]</scope>
    <source>
        <strain evidence="3 4">NBRC 111202</strain>
    </source>
</reference>
<reference evidence="3 4" key="2">
    <citation type="submission" date="2017-02" db="EMBL/GenBank/DDBJ databases">
        <title>A genome survey and senescence transcriptome analysis in Lentinula edodes.</title>
        <authorList>
            <person name="Sakamoto Y."/>
            <person name="Nakade K."/>
            <person name="Sato S."/>
            <person name="Yoshida Y."/>
            <person name="Miyazaki K."/>
            <person name="Natsume S."/>
            <person name="Konno N."/>
        </authorList>
    </citation>
    <scope>NUCLEOTIDE SEQUENCE [LARGE SCALE GENOMIC DNA]</scope>
    <source>
        <strain evidence="3 4">NBRC 111202</strain>
    </source>
</reference>
<comment type="caution">
    <text evidence="3">The sequence shown here is derived from an EMBL/GenBank/DDBJ whole genome shotgun (WGS) entry which is preliminary data.</text>
</comment>
<sequence length="437" mass="49090">MKQRRLRLFRLQLQRSITRFLKFLSSTMSQVHRETFVYKTLYSPGGVHTPILLDIYLPRNVDSNSFLPDKILTLGALVYFHGGGLTVGNRMSWFPTWLQKRITDAGHIFISPDYRLIPSGSTTGHDILEDVLDIFKFIANLSVDIAPEQTEQNPRPVQYRVDPKRIAVSGSSAGALCAYLAAMHATPKPKAVLSLYGLGGNFLIPQYYTPKHSVFFRGREMLDPALFSDFLYPKCLSPSSRVITDSLNTYFPPDAPADVVAIPGLKTNTGPPGFPSNRRMFLGRLYLQLGEFLDYYTGEYDPGLSLALRKKAEDIELTRSDSDSSSANDLEEILARRIPEKHRSLFPSLCPPDAYASWPPVYFFHGSLDSAVHVQESQHLHNLLIKAGIRSILNIAEGMEHSFDYQPDADVIHAEAFNEIGSWLDEILRETSSLAPH</sequence>
<dbReference type="EMBL" id="BDGU01001357">
    <property type="protein sequence ID" value="GAW09856.1"/>
    <property type="molecule type" value="Genomic_DNA"/>
</dbReference>
<dbReference type="Proteomes" id="UP000188533">
    <property type="component" value="Unassembled WGS sequence"/>
</dbReference>
<dbReference type="Pfam" id="PF07859">
    <property type="entry name" value="Abhydrolase_3"/>
    <property type="match status" value="1"/>
</dbReference>
<dbReference type="PANTHER" id="PTHR48081:SF3">
    <property type="entry name" value="ALPHA_BETA HYDROLASE FOLD-3 DOMAIN-CONTAINING PROTEIN"/>
    <property type="match status" value="1"/>
</dbReference>
<dbReference type="InterPro" id="IPR013094">
    <property type="entry name" value="AB_hydrolase_3"/>
</dbReference>
<organism evidence="3 4">
    <name type="scientific">Lentinula edodes</name>
    <name type="common">Shiitake mushroom</name>
    <name type="synonym">Lentinus edodes</name>
    <dbReference type="NCBI Taxonomy" id="5353"/>
    <lineage>
        <taxon>Eukaryota</taxon>
        <taxon>Fungi</taxon>
        <taxon>Dikarya</taxon>
        <taxon>Basidiomycota</taxon>
        <taxon>Agaricomycotina</taxon>
        <taxon>Agaricomycetes</taxon>
        <taxon>Agaricomycetidae</taxon>
        <taxon>Agaricales</taxon>
        <taxon>Marasmiineae</taxon>
        <taxon>Omphalotaceae</taxon>
        <taxon>Lentinula</taxon>
    </lineage>
</organism>
<dbReference type="GO" id="GO:0016787">
    <property type="term" value="F:hydrolase activity"/>
    <property type="evidence" value="ECO:0007669"/>
    <property type="project" value="UniProtKB-KW"/>
</dbReference>
<name>A0A1Q3ERN5_LENED</name>